<evidence type="ECO:0000256" key="2">
    <source>
        <dbReference type="ARBA" id="ARBA00022763"/>
    </source>
</evidence>
<keyword evidence="7" id="KW-1185">Reference proteome</keyword>
<dbReference type="GO" id="GO:0006312">
    <property type="term" value="P:mitotic recombination"/>
    <property type="evidence" value="ECO:0007669"/>
    <property type="project" value="TreeGrafter"/>
</dbReference>
<feature type="region of interest" description="Disordered" evidence="5">
    <location>
        <begin position="229"/>
        <end position="257"/>
    </location>
</feature>
<evidence type="ECO:0000256" key="1">
    <source>
        <dbReference type="ARBA" id="ARBA00006638"/>
    </source>
</evidence>
<feature type="compositionally biased region" description="Low complexity" evidence="5">
    <location>
        <begin position="237"/>
        <end position="247"/>
    </location>
</feature>
<evidence type="ECO:0000256" key="3">
    <source>
        <dbReference type="ARBA" id="ARBA00023172"/>
    </source>
</evidence>
<dbReference type="Gene3D" id="3.30.390.80">
    <property type="entry name" value="DNA repair protein Rad52/59/22"/>
    <property type="match status" value="1"/>
</dbReference>
<comment type="similarity">
    <text evidence="1">Belongs to the RAD52 family.</text>
</comment>
<dbReference type="Proteomes" id="UP000789524">
    <property type="component" value="Unassembled WGS sequence"/>
</dbReference>
<gene>
    <name evidence="6" type="ORF">DCHRY22_LOCUS4826</name>
</gene>
<sequence length="376" mass="41850">MQRKPGYPAIANNMKMELGLGMEYVARCDFASESQCDDDEPQQRRQQLINFGHSQWGFNNWSWSVTSQDLDFAEPQNGKYTAGVACFVSVKVKSLDIQRDNVGYATSVANNKGLAIHRARKSSVTNALRETLLSFGGNLASELLELLESNKSEAANQIIVPEAVQESSSNPLIKTEPKNLSKPINRKDTEANVNIPQVFPQKGPKNTLNPPVAKAHPMPANLAINMSTNLPNPPATPAANLPPAANAPRPPYAAPPAPAHVRPNSNVSFVMMPPLYAPPRLPPPHAFPNYYELSPWHFSYEPHNLNLNLNMPSRNLLVGRDCKREDFQPQQGCWIKPTIFYDGFWTEQKVRKWVAEQVEKQFPEDKTTSPADSTTK</sequence>
<dbReference type="InterPro" id="IPR042525">
    <property type="entry name" value="Rad52_Rad59_Rad22_sf"/>
</dbReference>
<keyword evidence="2" id="KW-0227">DNA damage</keyword>
<dbReference type="InterPro" id="IPR007232">
    <property type="entry name" value="Rad52_Rad59_Rad22"/>
</dbReference>
<dbReference type="AlphaFoldDB" id="A0A8J2W1E5"/>
<dbReference type="GO" id="GO:0000724">
    <property type="term" value="P:double-strand break repair via homologous recombination"/>
    <property type="evidence" value="ECO:0007669"/>
    <property type="project" value="TreeGrafter"/>
</dbReference>
<evidence type="ECO:0000313" key="6">
    <source>
        <dbReference type="EMBL" id="CAG9563724.1"/>
    </source>
</evidence>
<accession>A0A8J2W1E5</accession>
<keyword evidence="3" id="KW-0233">DNA recombination</keyword>
<organism evidence="6 7">
    <name type="scientific">Danaus chrysippus</name>
    <name type="common">African queen</name>
    <dbReference type="NCBI Taxonomy" id="151541"/>
    <lineage>
        <taxon>Eukaryota</taxon>
        <taxon>Metazoa</taxon>
        <taxon>Ecdysozoa</taxon>
        <taxon>Arthropoda</taxon>
        <taxon>Hexapoda</taxon>
        <taxon>Insecta</taxon>
        <taxon>Pterygota</taxon>
        <taxon>Neoptera</taxon>
        <taxon>Endopterygota</taxon>
        <taxon>Lepidoptera</taxon>
        <taxon>Glossata</taxon>
        <taxon>Ditrysia</taxon>
        <taxon>Papilionoidea</taxon>
        <taxon>Nymphalidae</taxon>
        <taxon>Danainae</taxon>
        <taxon>Danaini</taxon>
        <taxon>Danaina</taxon>
        <taxon>Danaus</taxon>
        <taxon>Anosia</taxon>
    </lineage>
</organism>
<dbReference type="GO" id="GO:0005634">
    <property type="term" value="C:nucleus"/>
    <property type="evidence" value="ECO:0007669"/>
    <property type="project" value="TreeGrafter"/>
</dbReference>
<evidence type="ECO:0000256" key="5">
    <source>
        <dbReference type="SAM" id="MobiDB-lite"/>
    </source>
</evidence>
<dbReference type="OrthoDB" id="206565at2759"/>
<comment type="caution">
    <text evidence="6">The sequence shown here is derived from an EMBL/GenBank/DDBJ whole genome shotgun (WGS) entry which is preliminary data.</text>
</comment>
<dbReference type="InterPro" id="IPR041247">
    <property type="entry name" value="Rad52_fam"/>
</dbReference>
<dbReference type="GO" id="GO:0045002">
    <property type="term" value="P:double-strand break repair via single-strand annealing"/>
    <property type="evidence" value="ECO:0007669"/>
    <property type="project" value="TreeGrafter"/>
</dbReference>
<dbReference type="SUPFAM" id="SSF54768">
    <property type="entry name" value="dsRNA-binding domain-like"/>
    <property type="match status" value="1"/>
</dbReference>
<name>A0A8J2W1E5_9NEOP</name>
<evidence type="ECO:0000313" key="7">
    <source>
        <dbReference type="Proteomes" id="UP000789524"/>
    </source>
</evidence>
<feature type="compositionally biased region" description="Pro residues" evidence="5">
    <location>
        <begin position="248"/>
        <end position="257"/>
    </location>
</feature>
<protein>
    <submittedName>
        <fullName evidence="6">(African queen) hypothetical protein</fullName>
    </submittedName>
</protein>
<dbReference type="EMBL" id="CAKASE010000050">
    <property type="protein sequence ID" value="CAG9563724.1"/>
    <property type="molecule type" value="Genomic_DNA"/>
</dbReference>
<dbReference type="Pfam" id="PF04098">
    <property type="entry name" value="Rad52_Rad22"/>
    <property type="match status" value="1"/>
</dbReference>
<reference evidence="6" key="1">
    <citation type="submission" date="2021-09" db="EMBL/GenBank/DDBJ databases">
        <authorList>
            <person name="Martin H S."/>
        </authorList>
    </citation>
    <scope>NUCLEOTIDE SEQUENCE</scope>
</reference>
<keyword evidence="4" id="KW-0234">DNA repair</keyword>
<proteinExistence type="inferred from homology"/>
<dbReference type="PANTHER" id="PTHR12132">
    <property type="entry name" value="DNA REPAIR AND RECOMBINATION PROTEIN RAD52, RAD59"/>
    <property type="match status" value="1"/>
</dbReference>
<evidence type="ECO:0000256" key="4">
    <source>
        <dbReference type="ARBA" id="ARBA00023204"/>
    </source>
</evidence>
<dbReference type="PANTHER" id="PTHR12132:SF1">
    <property type="entry name" value="DNA REPAIR PROTEIN RAD52 HOMOLOG"/>
    <property type="match status" value="1"/>
</dbReference>